<dbReference type="PROSITE" id="PS51462">
    <property type="entry name" value="NUDIX"/>
    <property type="match status" value="1"/>
</dbReference>
<comment type="caution">
    <text evidence="2">The sequence shown here is derived from an EMBL/GenBank/DDBJ whole genome shotgun (WGS) entry which is preliminary data.</text>
</comment>
<evidence type="ECO:0000313" key="3">
    <source>
        <dbReference type="Proteomes" id="UP000178184"/>
    </source>
</evidence>
<dbReference type="Pfam" id="PF00293">
    <property type="entry name" value="NUDIX"/>
    <property type="match status" value="1"/>
</dbReference>
<name>A0A1F6WN24_9BACT</name>
<dbReference type="AlphaFoldDB" id="A0A1F6WN24"/>
<dbReference type="Proteomes" id="UP000178184">
    <property type="component" value="Unassembled WGS sequence"/>
</dbReference>
<proteinExistence type="predicted"/>
<dbReference type="EMBL" id="MFUO01000031">
    <property type="protein sequence ID" value="OGI83280.1"/>
    <property type="molecule type" value="Genomic_DNA"/>
</dbReference>
<dbReference type="STRING" id="1801764.A2903_02810"/>
<sequence>MKFLFNTMQINKLYRQGVNAIIVDKDSNFLLVQKNTWQDNILTIPGGGKENDETPEENLFRELAEEIGAEKKDLIILGISSHNIEYDYSIELSSKINGGEYRGQSYKQFVVRFIGDKDKLIFTPKEFRNHKWVKAQELHKYLVLPNQYKTHKQAINEILPGIIQ</sequence>
<dbReference type="PANTHER" id="PTHR43736">
    <property type="entry name" value="ADP-RIBOSE PYROPHOSPHATASE"/>
    <property type="match status" value="1"/>
</dbReference>
<dbReference type="InterPro" id="IPR015797">
    <property type="entry name" value="NUDIX_hydrolase-like_dom_sf"/>
</dbReference>
<evidence type="ECO:0000313" key="2">
    <source>
        <dbReference type="EMBL" id="OGI83280.1"/>
    </source>
</evidence>
<evidence type="ECO:0000259" key="1">
    <source>
        <dbReference type="PROSITE" id="PS51462"/>
    </source>
</evidence>
<dbReference type="InterPro" id="IPR000086">
    <property type="entry name" value="NUDIX_hydrolase_dom"/>
</dbReference>
<reference evidence="2 3" key="1">
    <citation type="journal article" date="2016" name="Nat. Commun.">
        <title>Thousands of microbial genomes shed light on interconnected biogeochemical processes in an aquifer system.</title>
        <authorList>
            <person name="Anantharaman K."/>
            <person name="Brown C.T."/>
            <person name="Hug L.A."/>
            <person name="Sharon I."/>
            <person name="Castelle C.J."/>
            <person name="Probst A.J."/>
            <person name="Thomas B.C."/>
            <person name="Singh A."/>
            <person name="Wilkins M.J."/>
            <person name="Karaoz U."/>
            <person name="Brodie E.L."/>
            <person name="Williams K.H."/>
            <person name="Hubbard S.S."/>
            <person name="Banfield J.F."/>
        </authorList>
    </citation>
    <scope>NUCLEOTIDE SEQUENCE [LARGE SCALE GENOMIC DNA]</scope>
</reference>
<accession>A0A1F6WN24</accession>
<feature type="domain" description="Nudix hydrolase" evidence="1">
    <location>
        <begin position="13"/>
        <end position="156"/>
    </location>
</feature>
<protein>
    <recommendedName>
        <fullName evidence="1">Nudix hydrolase domain-containing protein</fullName>
    </recommendedName>
</protein>
<dbReference type="Gene3D" id="3.90.79.10">
    <property type="entry name" value="Nucleoside Triphosphate Pyrophosphohydrolase"/>
    <property type="match status" value="1"/>
</dbReference>
<organism evidence="2 3">
    <name type="scientific">Candidatus Nomurabacteria bacterium RIFCSPLOWO2_01_FULL_33_17</name>
    <dbReference type="NCBI Taxonomy" id="1801764"/>
    <lineage>
        <taxon>Bacteria</taxon>
        <taxon>Candidatus Nomuraibacteriota</taxon>
    </lineage>
</organism>
<dbReference type="PANTHER" id="PTHR43736:SF1">
    <property type="entry name" value="DIHYDRONEOPTERIN TRIPHOSPHATE DIPHOSPHATASE"/>
    <property type="match status" value="1"/>
</dbReference>
<dbReference type="SUPFAM" id="SSF55811">
    <property type="entry name" value="Nudix"/>
    <property type="match status" value="1"/>
</dbReference>
<gene>
    <name evidence="2" type="ORF">A2903_02810</name>
</gene>